<evidence type="ECO:0000256" key="2">
    <source>
        <dbReference type="ARBA" id="ARBA00022801"/>
    </source>
</evidence>
<dbReference type="Proteomes" id="UP001168552">
    <property type="component" value="Unassembled WGS sequence"/>
</dbReference>
<reference evidence="4" key="1">
    <citation type="submission" date="2023-06" db="EMBL/GenBank/DDBJ databases">
        <title>Cytophagales bacterium Strain LB-30, isolated from soil.</title>
        <authorList>
            <person name="Liu B."/>
        </authorList>
    </citation>
    <scope>NUCLEOTIDE SEQUENCE</scope>
    <source>
        <strain evidence="4">LB-30</strain>
    </source>
</reference>
<dbReference type="RefSeq" id="WP_320004215.1">
    <property type="nucleotide sequence ID" value="NZ_JAUHJS010000004.1"/>
</dbReference>
<organism evidence="4 5">
    <name type="scientific">Shiella aurantiaca</name>
    <dbReference type="NCBI Taxonomy" id="3058365"/>
    <lineage>
        <taxon>Bacteria</taxon>
        <taxon>Pseudomonadati</taxon>
        <taxon>Bacteroidota</taxon>
        <taxon>Cytophagia</taxon>
        <taxon>Cytophagales</taxon>
        <taxon>Shiellaceae</taxon>
        <taxon>Shiella</taxon>
    </lineage>
</organism>
<dbReference type="PROSITE" id="PS51409">
    <property type="entry name" value="ARGINASE_2"/>
    <property type="match status" value="1"/>
</dbReference>
<keyword evidence="2" id="KW-0378">Hydrolase</keyword>
<comment type="caution">
    <text evidence="4">The sequence shown here is derived from an EMBL/GenBank/DDBJ whole genome shotgun (WGS) entry which is preliminary data.</text>
</comment>
<keyword evidence="1" id="KW-0479">Metal-binding</keyword>
<dbReference type="SUPFAM" id="SSF52768">
    <property type="entry name" value="Arginase/deacetylase"/>
    <property type="match status" value="1"/>
</dbReference>
<proteinExistence type="inferred from homology"/>
<keyword evidence="5" id="KW-1185">Reference proteome</keyword>
<dbReference type="Gene3D" id="3.40.800.10">
    <property type="entry name" value="Ureohydrolase domain"/>
    <property type="match status" value="1"/>
</dbReference>
<evidence type="ECO:0000256" key="1">
    <source>
        <dbReference type="ARBA" id="ARBA00022723"/>
    </source>
</evidence>
<dbReference type="InterPro" id="IPR023696">
    <property type="entry name" value="Ureohydrolase_dom_sf"/>
</dbReference>
<evidence type="ECO:0000256" key="3">
    <source>
        <dbReference type="PROSITE-ProRule" id="PRU00742"/>
    </source>
</evidence>
<evidence type="ECO:0000313" key="4">
    <source>
        <dbReference type="EMBL" id="MDN4165685.1"/>
    </source>
</evidence>
<dbReference type="PANTHER" id="PTHR11358">
    <property type="entry name" value="ARGINASE/AGMATINASE"/>
    <property type="match status" value="1"/>
</dbReference>
<gene>
    <name evidence="4" type="ORF">QWY31_09235</name>
</gene>
<accession>A0ABT8F5F4</accession>
<dbReference type="InterPro" id="IPR006035">
    <property type="entry name" value="Ureohydrolase"/>
</dbReference>
<sequence length="377" mass="43441">MDIKIFFNSIDESLIGAELPHDSFLKNCKVNFGLMPDYQGADIALIGLPHPEGASMALRKKLYSLKKGTGAYKIVDLGNIREGHDAEETHNRVREVCETLLSQNVLPMLIGGTHDYSYAQYRAYESMDKLISVMAIDAFLDMEDAEISAPNHCHTQKLLLHQPNYLFNYCHLAYQSYLVNPVETSVLERLYFETYRLGQIRENMHEMEPVIRNVDMLSFDITAIKMSDAPGTERAQPFGLTGEEACQICWYAGLNEKLSALGFYEYDPAFDDARGRTASVVATMIWYFIEGFYHRKNDKGFKSNDYIRYVVSMQKDPATMVFYKSIFTEKWWLEVPYPFEKNKYARNCIVPCSYSDYETALKGQLPERWLQTYAKLI</sequence>
<dbReference type="PANTHER" id="PTHR11358:SF26">
    <property type="entry name" value="GUANIDINO ACID HYDROLASE, MITOCHONDRIAL"/>
    <property type="match status" value="1"/>
</dbReference>
<dbReference type="Pfam" id="PF00491">
    <property type="entry name" value="Arginase"/>
    <property type="match status" value="1"/>
</dbReference>
<dbReference type="CDD" id="cd09988">
    <property type="entry name" value="Formimidoylglutamase"/>
    <property type="match status" value="1"/>
</dbReference>
<comment type="similarity">
    <text evidence="3">Belongs to the arginase family.</text>
</comment>
<protein>
    <submittedName>
        <fullName evidence="4">Formimidoylglutamase</fullName>
    </submittedName>
</protein>
<name>A0ABT8F5F4_9BACT</name>
<dbReference type="EMBL" id="JAUHJS010000004">
    <property type="protein sequence ID" value="MDN4165685.1"/>
    <property type="molecule type" value="Genomic_DNA"/>
</dbReference>
<evidence type="ECO:0000313" key="5">
    <source>
        <dbReference type="Proteomes" id="UP001168552"/>
    </source>
</evidence>